<reference evidence="2" key="1">
    <citation type="journal article" date="2019" name="Int. J. Syst. Evol. Microbiol.">
        <title>The Global Catalogue of Microorganisms (GCM) 10K type strain sequencing project: providing services to taxonomists for standard genome sequencing and annotation.</title>
        <authorList>
            <consortium name="The Broad Institute Genomics Platform"/>
            <consortium name="The Broad Institute Genome Sequencing Center for Infectious Disease"/>
            <person name="Wu L."/>
            <person name="Ma J."/>
        </authorList>
    </citation>
    <scope>NUCLEOTIDE SEQUENCE [LARGE SCALE GENOMIC DNA]</scope>
    <source>
        <strain evidence="2">JCM 14370</strain>
    </source>
</reference>
<dbReference type="EMBL" id="BMOD01000017">
    <property type="protein sequence ID" value="GGJ47141.1"/>
    <property type="molecule type" value="Genomic_DNA"/>
</dbReference>
<keyword evidence="2" id="KW-1185">Reference proteome</keyword>
<protein>
    <submittedName>
        <fullName evidence="1">Uncharacterized protein</fullName>
    </submittedName>
</protein>
<organism evidence="1 2">
    <name type="scientific">Deinococcus roseus</name>
    <dbReference type="NCBI Taxonomy" id="392414"/>
    <lineage>
        <taxon>Bacteria</taxon>
        <taxon>Thermotogati</taxon>
        <taxon>Deinococcota</taxon>
        <taxon>Deinococci</taxon>
        <taxon>Deinococcales</taxon>
        <taxon>Deinococcaceae</taxon>
        <taxon>Deinococcus</taxon>
    </lineage>
</organism>
<evidence type="ECO:0000313" key="2">
    <source>
        <dbReference type="Proteomes" id="UP000632222"/>
    </source>
</evidence>
<dbReference type="Proteomes" id="UP000632222">
    <property type="component" value="Unassembled WGS sequence"/>
</dbReference>
<name>A0ABQ2D6G7_9DEIO</name>
<evidence type="ECO:0000313" key="1">
    <source>
        <dbReference type="EMBL" id="GGJ47141.1"/>
    </source>
</evidence>
<accession>A0ABQ2D6G7</accession>
<dbReference type="RefSeq" id="WP_189005106.1">
    <property type="nucleotide sequence ID" value="NZ_BMOD01000017.1"/>
</dbReference>
<sequence length="170" mass="19811">MGVFDHTCALTRTSISVRDPVMLVALHWTDRDLASTHKLLEMLDRPPTRDLNQLFRFCGSGTYDDRGSVGHFDHMEGCTADDFWWNFQFMCHLNAVTDFMGESLQQAEDPFSYLQTFLKQCSQARIELFGHNLLGEQLFDQHELDLQTKLHRITGEVLLRKQKQLEEWDS</sequence>
<comment type="caution">
    <text evidence="1">The sequence shown here is derived from an EMBL/GenBank/DDBJ whole genome shotgun (WGS) entry which is preliminary data.</text>
</comment>
<proteinExistence type="predicted"/>
<gene>
    <name evidence="1" type="ORF">GCM10008938_36520</name>
</gene>